<sequence>MRRASGLPALVIAPCRRLLPLECSEGTRPRQAISRRGLSNRRMSPTSVTSAEATTRGTPRIACGASTTGAMLQPGTRSRMRPVRRSTRASISLAASRYSWQATCWAGCGKVWPSSHSRCRRVQRSHPATAAFPNLNAP</sequence>
<name>A0A6J4SQ12_9SPHN</name>
<feature type="compositionally biased region" description="Polar residues" evidence="1">
    <location>
        <begin position="41"/>
        <end position="57"/>
    </location>
</feature>
<feature type="region of interest" description="Disordered" evidence="1">
    <location>
        <begin position="29"/>
        <end position="85"/>
    </location>
</feature>
<protein>
    <submittedName>
        <fullName evidence="2">Uncharacterized protein</fullName>
    </submittedName>
</protein>
<organism evidence="2">
    <name type="scientific">uncultured Sphingomonas sp</name>
    <dbReference type="NCBI Taxonomy" id="158754"/>
    <lineage>
        <taxon>Bacteria</taxon>
        <taxon>Pseudomonadati</taxon>
        <taxon>Pseudomonadota</taxon>
        <taxon>Alphaproteobacteria</taxon>
        <taxon>Sphingomonadales</taxon>
        <taxon>Sphingomonadaceae</taxon>
        <taxon>Sphingomonas</taxon>
        <taxon>environmental samples</taxon>
    </lineage>
</organism>
<gene>
    <name evidence="2" type="ORF">AVDCRST_MAG31-407</name>
</gene>
<evidence type="ECO:0000256" key="1">
    <source>
        <dbReference type="SAM" id="MobiDB-lite"/>
    </source>
</evidence>
<dbReference type="AlphaFoldDB" id="A0A6J4SQ12"/>
<evidence type="ECO:0000313" key="2">
    <source>
        <dbReference type="EMBL" id="CAA9501411.1"/>
    </source>
</evidence>
<accession>A0A6J4SQ12</accession>
<dbReference type="EMBL" id="CADCWA010000025">
    <property type="protein sequence ID" value="CAA9501411.1"/>
    <property type="molecule type" value="Genomic_DNA"/>
</dbReference>
<reference evidence="2" key="1">
    <citation type="submission" date="2020-02" db="EMBL/GenBank/DDBJ databases">
        <authorList>
            <person name="Meier V. D."/>
        </authorList>
    </citation>
    <scope>NUCLEOTIDE SEQUENCE</scope>
    <source>
        <strain evidence="2">AVDCRST_MAG31</strain>
    </source>
</reference>
<proteinExistence type="predicted"/>